<dbReference type="EMBL" id="DACSXJ010000044">
    <property type="protein sequence ID" value="HAT3900082.1"/>
    <property type="molecule type" value="Genomic_DNA"/>
</dbReference>
<name>A0A0D7L7M5_CITFR</name>
<dbReference type="AlphaFoldDB" id="A0A0D7L7M5"/>
<evidence type="ECO:0000259" key="1">
    <source>
        <dbReference type="Pfam" id="PF01464"/>
    </source>
</evidence>
<protein>
    <submittedName>
        <fullName evidence="2">Lytic transglycosylase domain-containing protein</fullName>
    </submittedName>
</protein>
<dbReference type="Gene3D" id="1.10.530.10">
    <property type="match status" value="1"/>
</dbReference>
<dbReference type="CDD" id="cd16892">
    <property type="entry name" value="LT_VirB1-like"/>
    <property type="match status" value="1"/>
</dbReference>
<dbReference type="InterPro" id="IPR008258">
    <property type="entry name" value="Transglycosylase_SLT_dom_1"/>
</dbReference>
<gene>
    <name evidence="2" type="ORF">I9Y29_004572</name>
</gene>
<reference evidence="2" key="1">
    <citation type="journal article" date="2018" name="Genome Biol.">
        <title>SKESA: strategic k-mer extension for scrupulous assemblies.</title>
        <authorList>
            <person name="Souvorov A."/>
            <person name="Agarwala R."/>
            <person name="Lipman D.J."/>
        </authorList>
    </citation>
    <scope>NUCLEOTIDE SEQUENCE</scope>
    <source>
        <strain evidence="2">O50</strain>
    </source>
</reference>
<sequence>MLSTSAFIALAMQCAASVHPDTAHEVARVESGFNPYAIAEIIPKGERKPGDSGVISYFPSSKEDALSIIKKIEARNHRYSTGLMQITSTNFSKYGVNAEKLFSQCTNLTVFEKIMLDCYQRGGSLKNALSCYYSGNFVTGQKSESNFNNTSYTQRIGYSRPDNKKVWAVPSVKDEIGKETATQDITRKETTVYPKYAMRGTVSDEKETNDVETE</sequence>
<dbReference type="Proteomes" id="UP000855471">
    <property type="component" value="Unassembled WGS sequence"/>
</dbReference>
<feature type="domain" description="Transglycosylase SLT" evidence="1">
    <location>
        <begin position="13"/>
        <end position="148"/>
    </location>
</feature>
<comment type="caution">
    <text evidence="2">The sequence shown here is derived from an EMBL/GenBank/DDBJ whole genome shotgun (WGS) entry which is preliminary data.</text>
</comment>
<dbReference type="RefSeq" id="WP_044715155.1">
    <property type="nucleotide sequence ID" value="NZ_CP037738.1"/>
</dbReference>
<dbReference type="OrthoDB" id="8565485at2"/>
<dbReference type="InterPro" id="IPR023346">
    <property type="entry name" value="Lysozyme-like_dom_sf"/>
</dbReference>
<dbReference type="Pfam" id="PF01464">
    <property type="entry name" value="SLT"/>
    <property type="match status" value="1"/>
</dbReference>
<proteinExistence type="predicted"/>
<accession>A0A0D7L7M5</accession>
<reference evidence="2" key="2">
    <citation type="submission" date="2020-09" db="EMBL/GenBank/DDBJ databases">
        <authorList>
            <consortium name="NCBI Pathogen Detection Project"/>
        </authorList>
    </citation>
    <scope>NUCLEOTIDE SEQUENCE</scope>
    <source>
        <strain evidence="2">O50</strain>
    </source>
</reference>
<organism evidence="2">
    <name type="scientific">Citrobacter freundii</name>
    <dbReference type="NCBI Taxonomy" id="546"/>
    <lineage>
        <taxon>Bacteria</taxon>
        <taxon>Pseudomonadati</taxon>
        <taxon>Pseudomonadota</taxon>
        <taxon>Gammaproteobacteria</taxon>
        <taxon>Enterobacterales</taxon>
        <taxon>Enterobacteriaceae</taxon>
        <taxon>Citrobacter</taxon>
        <taxon>Citrobacter freundii complex</taxon>
    </lineage>
</organism>
<evidence type="ECO:0000313" key="2">
    <source>
        <dbReference type="EMBL" id="HAT3900082.1"/>
    </source>
</evidence>
<dbReference type="SUPFAM" id="SSF53955">
    <property type="entry name" value="Lysozyme-like"/>
    <property type="match status" value="1"/>
</dbReference>